<dbReference type="Pfam" id="PF22936">
    <property type="entry name" value="Pol_BBD"/>
    <property type="match status" value="1"/>
</dbReference>
<dbReference type="PANTHER" id="PTHR42648">
    <property type="entry name" value="TRANSPOSASE, PUTATIVE-RELATED"/>
    <property type="match status" value="1"/>
</dbReference>
<evidence type="ECO:0000256" key="15">
    <source>
        <dbReference type="ARBA" id="ARBA00023172"/>
    </source>
</evidence>
<evidence type="ECO:0000256" key="9">
    <source>
        <dbReference type="ARBA" id="ARBA00022840"/>
    </source>
</evidence>
<dbReference type="InterPro" id="IPR001584">
    <property type="entry name" value="Integrase_cat-core"/>
</dbReference>
<dbReference type="GO" id="GO:0003676">
    <property type="term" value="F:nucleic acid binding"/>
    <property type="evidence" value="ECO:0007669"/>
    <property type="project" value="InterPro"/>
</dbReference>
<dbReference type="InterPro" id="IPR039537">
    <property type="entry name" value="Retrotran_Ty1/copia-like"/>
</dbReference>
<dbReference type="GO" id="GO:0003887">
    <property type="term" value="F:DNA-directed DNA polymerase activity"/>
    <property type="evidence" value="ECO:0007669"/>
    <property type="project" value="UniProtKB-KW"/>
</dbReference>
<dbReference type="GO" id="GO:0003964">
    <property type="term" value="F:RNA-directed DNA polymerase activity"/>
    <property type="evidence" value="ECO:0007669"/>
    <property type="project" value="UniProtKB-KW"/>
</dbReference>
<evidence type="ECO:0000256" key="8">
    <source>
        <dbReference type="ARBA" id="ARBA00022801"/>
    </source>
</evidence>
<name>A0A151TPK8_CAJCA</name>
<dbReference type="GO" id="GO:0008233">
    <property type="term" value="F:peptidase activity"/>
    <property type="evidence" value="ECO:0007669"/>
    <property type="project" value="UniProtKB-KW"/>
</dbReference>
<keyword evidence="13" id="KW-0548">Nucleotidyltransferase</keyword>
<keyword evidence="10" id="KW-0460">Magnesium</keyword>
<protein>
    <submittedName>
        <fullName evidence="17">Retrovirus-related Pol polyprotein from transposon TNT 1-94</fullName>
    </submittedName>
</protein>
<evidence type="ECO:0000313" key="17">
    <source>
        <dbReference type="EMBL" id="KYP69004.1"/>
    </source>
</evidence>
<evidence type="ECO:0000256" key="13">
    <source>
        <dbReference type="ARBA" id="ARBA00022932"/>
    </source>
</evidence>
<dbReference type="GO" id="GO:0004519">
    <property type="term" value="F:endonuclease activity"/>
    <property type="evidence" value="ECO:0007669"/>
    <property type="project" value="UniProtKB-KW"/>
</dbReference>
<evidence type="ECO:0000256" key="7">
    <source>
        <dbReference type="ARBA" id="ARBA00022759"/>
    </source>
</evidence>
<evidence type="ECO:0000256" key="14">
    <source>
        <dbReference type="ARBA" id="ARBA00023113"/>
    </source>
</evidence>
<keyword evidence="8" id="KW-0378">Hydrolase</keyword>
<feature type="domain" description="Integrase catalytic" evidence="16">
    <location>
        <begin position="122"/>
        <end position="214"/>
    </location>
</feature>
<keyword evidence="13" id="KW-0239">DNA-directed DNA polymerase</keyword>
<evidence type="ECO:0000256" key="1">
    <source>
        <dbReference type="ARBA" id="ARBA00002180"/>
    </source>
</evidence>
<evidence type="ECO:0000256" key="2">
    <source>
        <dbReference type="ARBA" id="ARBA00022612"/>
    </source>
</evidence>
<keyword evidence="9" id="KW-0067">ATP-binding</keyword>
<keyword evidence="7" id="KW-0255">Endonuclease</keyword>
<evidence type="ECO:0000313" key="18">
    <source>
        <dbReference type="Proteomes" id="UP000075243"/>
    </source>
</evidence>
<dbReference type="GO" id="GO:0015074">
    <property type="term" value="P:DNA integration"/>
    <property type="evidence" value="ECO:0007669"/>
    <property type="project" value="UniProtKB-KW"/>
</dbReference>
<evidence type="ECO:0000256" key="6">
    <source>
        <dbReference type="ARBA" id="ARBA00022741"/>
    </source>
</evidence>
<dbReference type="InterPro" id="IPR012337">
    <property type="entry name" value="RNaseH-like_sf"/>
</dbReference>
<accession>A0A151TPK8</accession>
<keyword evidence="2" id="KW-1188">Viral release from host cell</keyword>
<keyword evidence="3" id="KW-0645">Protease</keyword>
<proteinExistence type="predicted"/>
<evidence type="ECO:0000259" key="16">
    <source>
        <dbReference type="PROSITE" id="PS50994"/>
    </source>
</evidence>
<dbReference type="Proteomes" id="UP000075243">
    <property type="component" value="Chromosome 4"/>
</dbReference>
<sequence>MAKDQSIFVDIDNSVKVKVRLGNDTMMESQGKRTIMVETKKGTRFIKDVLLVSNLKENLLSIGQMMKNGYSLHFERDICKIYNSKRVEIGQVKMEKRNRSFPLSFNCGTNLLFEKQSGKQIKVLRSDRSKEYTSREFDKFCEDEGIERQLIVAYTPQQNGVSKRKNRVVMKMARSMLKEKGLPNTLWAEAVHTAVYLLNRCPTKAVRDKTPIEA</sequence>
<evidence type="ECO:0000256" key="4">
    <source>
        <dbReference type="ARBA" id="ARBA00022722"/>
    </source>
</evidence>
<keyword evidence="14" id="KW-0917">Virion maturation</keyword>
<dbReference type="Gramene" id="C.cajan_22002.t">
    <property type="protein sequence ID" value="C.cajan_22002.t"/>
    <property type="gene ID" value="C.cajan_22002"/>
</dbReference>
<evidence type="ECO:0000256" key="5">
    <source>
        <dbReference type="ARBA" id="ARBA00022723"/>
    </source>
</evidence>
<organism evidence="17 18">
    <name type="scientific">Cajanus cajan</name>
    <name type="common">Pigeon pea</name>
    <name type="synonym">Cajanus indicus</name>
    <dbReference type="NCBI Taxonomy" id="3821"/>
    <lineage>
        <taxon>Eukaryota</taxon>
        <taxon>Viridiplantae</taxon>
        <taxon>Streptophyta</taxon>
        <taxon>Embryophyta</taxon>
        <taxon>Tracheophyta</taxon>
        <taxon>Spermatophyta</taxon>
        <taxon>Magnoliopsida</taxon>
        <taxon>eudicotyledons</taxon>
        <taxon>Gunneridae</taxon>
        <taxon>Pentapetalae</taxon>
        <taxon>rosids</taxon>
        <taxon>fabids</taxon>
        <taxon>Fabales</taxon>
        <taxon>Fabaceae</taxon>
        <taxon>Papilionoideae</taxon>
        <taxon>50 kb inversion clade</taxon>
        <taxon>NPAAA clade</taxon>
        <taxon>indigoferoid/millettioid clade</taxon>
        <taxon>Phaseoleae</taxon>
        <taxon>Cajanus</taxon>
    </lineage>
</organism>
<dbReference type="PANTHER" id="PTHR42648:SF11">
    <property type="entry name" value="TRANSPOSON TY4-P GAG-POL POLYPROTEIN"/>
    <property type="match status" value="1"/>
</dbReference>
<dbReference type="Gene3D" id="3.30.420.10">
    <property type="entry name" value="Ribonuclease H-like superfamily/Ribonuclease H"/>
    <property type="match status" value="1"/>
</dbReference>
<evidence type="ECO:0000256" key="11">
    <source>
        <dbReference type="ARBA" id="ARBA00022908"/>
    </source>
</evidence>
<dbReference type="InterPro" id="IPR036397">
    <property type="entry name" value="RNaseH_sf"/>
</dbReference>
<evidence type="ECO:0000256" key="3">
    <source>
        <dbReference type="ARBA" id="ARBA00022670"/>
    </source>
</evidence>
<comment type="function">
    <text evidence="1">The aspartyl protease (PR) mediates the proteolytic cleavages of the Gag and Gag-Pol polyproteins after assembly of the VLP.</text>
</comment>
<dbReference type="GO" id="GO:0006508">
    <property type="term" value="P:proteolysis"/>
    <property type="evidence" value="ECO:0007669"/>
    <property type="project" value="UniProtKB-KW"/>
</dbReference>
<dbReference type="STRING" id="3821.A0A151TPK8"/>
<keyword evidence="6" id="KW-0547">Nucleotide-binding</keyword>
<dbReference type="AlphaFoldDB" id="A0A151TPK8"/>
<dbReference type="EMBL" id="CM003606">
    <property type="protein sequence ID" value="KYP69004.1"/>
    <property type="molecule type" value="Genomic_DNA"/>
</dbReference>
<evidence type="ECO:0000256" key="12">
    <source>
        <dbReference type="ARBA" id="ARBA00022918"/>
    </source>
</evidence>
<dbReference type="PROSITE" id="PS50994">
    <property type="entry name" value="INTEGRASE"/>
    <property type="match status" value="1"/>
</dbReference>
<evidence type="ECO:0000256" key="10">
    <source>
        <dbReference type="ARBA" id="ARBA00022842"/>
    </source>
</evidence>
<dbReference type="GO" id="GO:0006310">
    <property type="term" value="P:DNA recombination"/>
    <property type="evidence" value="ECO:0007669"/>
    <property type="project" value="UniProtKB-KW"/>
</dbReference>
<keyword evidence="11" id="KW-0229">DNA integration</keyword>
<dbReference type="InterPro" id="IPR054722">
    <property type="entry name" value="PolX-like_BBD"/>
</dbReference>
<dbReference type="GO" id="GO:0046872">
    <property type="term" value="F:metal ion binding"/>
    <property type="evidence" value="ECO:0007669"/>
    <property type="project" value="UniProtKB-KW"/>
</dbReference>
<gene>
    <name evidence="17" type="ORF">KK1_022654</name>
</gene>
<keyword evidence="12" id="KW-0695">RNA-directed DNA polymerase</keyword>
<dbReference type="SUPFAM" id="SSF53098">
    <property type="entry name" value="Ribonuclease H-like"/>
    <property type="match status" value="1"/>
</dbReference>
<keyword evidence="18" id="KW-1185">Reference proteome</keyword>
<keyword evidence="4" id="KW-0540">Nuclease</keyword>
<keyword evidence="5" id="KW-0479">Metal-binding</keyword>
<keyword evidence="13" id="KW-0808">Transferase</keyword>
<keyword evidence="15" id="KW-0233">DNA recombination</keyword>
<dbReference type="GO" id="GO:0005524">
    <property type="term" value="F:ATP binding"/>
    <property type="evidence" value="ECO:0007669"/>
    <property type="project" value="UniProtKB-KW"/>
</dbReference>
<reference evidence="17 18" key="1">
    <citation type="journal article" date="2012" name="Nat. Biotechnol.">
        <title>Draft genome sequence of pigeonpea (Cajanus cajan), an orphan legume crop of resource-poor farmers.</title>
        <authorList>
            <person name="Varshney R.K."/>
            <person name="Chen W."/>
            <person name="Li Y."/>
            <person name="Bharti A.K."/>
            <person name="Saxena R.K."/>
            <person name="Schlueter J.A."/>
            <person name="Donoghue M.T."/>
            <person name="Azam S."/>
            <person name="Fan G."/>
            <person name="Whaley A.M."/>
            <person name="Farmer A.D."/>
            <person name="Sheridan J."/>
            <person name="Iwata A."/>
            <person name="Tuteja R."/>
            <person name="Penmetsa R.V."/>
            <person name="Wu W."/>
            <person name="Upadhyaya H.D."/>
            <person name="Yang S.P."/>
            <person name="Shah T."/>
            <person name="Saxena K.B."/>
            <person name="Michael T."/>
            <person name="McCombie W.R."/>
            <person name="Yang B."/>
            <person name="Zhang G."/>
            <person name="Yang H."/>
            <person name="Wang J."/>
            <person name="Spillane C."/>
            <person name="Cook D.R."/>
            <person name="May G.D."/>
            <person name="Xu X."/>
            <person name="Jackson S.A."/>
        </authorList>
    </citation>
    <scope>NUCLEOTIDE SEQUENCE [LARGE SCALE GENOMIC DNA]</scope>
    <source>
        <strain evidence="18">cv. Asha</strain>
    </source>
</reference>